<comment type="caution">
    <text evidence="7">The sequence shown here is derived from an EMBL/GenBank/DDBJ whole genome shotgun (WGS) entry which is preliminary data.</text>
</comment>
<dbReference type="Proteomes" id="UP001245370">
    <property type="component" value="Unassembled WGS sequence"/>
</dbReference>
<dbReference type="EMBL" id="JAVDPY010000002">
    <property type="protein sequence ID" value="MDR6333214.1"/>
    <property type="molecule type" value="Genomic_DNA"/>
</dbReference>
<keyword evidence="2" id="KW-0812">Transmembrane</keyword>
<sequence>MTTHTLNPDDFDRLSGAERDKVAEDEANVRKGFWKKMRGAARHVPFAEDAVASYYAALDRQTPLRVRATLFGALAYFILPFDLTPDLLPLIGFGDDAAVLMGALKLLSGHVKPEHYEAARSALDPDGRPTTEDDRPA</sequence>
<keyword evidence="4" id="KW-0472">Membrane</keyword>
<dbReference type="AlphaFoldDB" id="A0A9W6CJG2"/>
<dbReference type="EMBL" id="BSDO01000001">
    <property type="protein sequence ID" value="GLI21490.1"/>
    <property type="molecule type" value="Genomic_DNA"/>
</dbReference>
<accession>A0A9W6CJG2</accession>
<dbReference type="Proteomes" id="UP001144397">
    <property type="component" value="Unassembled WGS sequence"/>
</dbReference>
<feature type="region of interest" description="Disordered" evidence="5">
    <location>
        <begin position="118"/>
        <end position="137"/>
    </location>
</feature>
<evidence type="ECO:0000313" key="9">
    <source>
        <dbReference type="Proteomes" id="UP001144397"/>
    </source>
</evidence>
<reference evidence="8 10" key="2">
    <citation type="submission" date="2023-07" db="EMBL/GenBank/DDBJ databases">
        <title>Genomic Encyclopedia of Type Strains, Phase IV (KMG-IV): sequencing the most valuable type-strain genomes for metagenomic binning, comparative biology and taxonomic classification.</title>
        <authorList>
            <person name="Goeker M."/>
        </authorList>
    </citation>
    <scope>NUCLEOTIDE SEQUENCE [LARGE SCALE GENOMIC DNA]</scope>
    <source>
        <strain evidence="8 10">DSM 338</strain>
    </source>
</reference>
<keyword evidence="3" id="KW-1133">Transmembrane helix</keyword>
<evidence type="ECO:0000256" key="3">
    <source>
        <dbReference type="ARBA" id="ARBA00022989"/>
    </source>
</evidence>
<evidence type="ECO:0000313" key="8">
    <source>
        <dbReference type="EMBL" id="MDR6333214.1"/>
    </source>
</evidence>
<name>A0A9W6CJG2_XANFL</name>
<evidence type="ECO:0000259" key="6">
    <source>
        <dbReference type="Pfam" id="PF06803"/>
    </source>
</evidence>
<comment type="subcellular location">
    <subcellularLocation>
        <location evidence="1">Endomembrane system</location>
        <topology evidence="1">Multi-pass membrane protein</topology>
    </subcellularLocation>
</comment>
<dbReference type="Pfam" id="PF06803">
    <property type="entry name" value="DUF1232"/>
    <property type="match status" value="1"/>
</dbReference>
<dbReference type="GeneID" id="95761958"/>
<evidence type="ECO:0000313" key="10">
    <source>
        <dbReference type="Proteomes" id="UP001245370"/>
    </source>
</evidence>
<gene>
    <name evidence="8" type="ORF">GGQ86_001678</name>
    <name evidence="7" type="ORF">XFLAVUS301_11640</name>
</gene>
<evidence type="ECO:0000313" key="7">
    <source>
        <dbReference type="EMBL" id="GLI21490.1"/>
    </source>
</evidence>
<proteinExistence type="predicted"/>
<evidence type="ECO:0000256" key="5">
    <source>
        <dbReference type="SAM" id="MobiDB-lite"/>
    </source>
</evidence>
<keyword evidence="10" id="KW-1185">Reference proteome</keyword>
<evidence type="ECO:0000256" key="2">
    <source>
        <dbReference type="ARBA" id="ARBA00022692"/>
    </source>
</evidence>
<feature type="domain" description="DUF1232" evidence="6">
    <location>
        <begin position="67"/>
        <end position="101"/>
    </location>
</feature>
<dbReference type="RefSeq" id="WP_281806081.1">
    <property type="nucleotide sequence ID" value="NZ_BSDO01000001.1"/>
</dbReference>
<reference evidence="7" key="1">
    <citation type="submission" date="2022-12" db="EMBL/GenBank/DDBJ databases">
        <title>Reference genome sequencing for broad-spectrum identification of bacterial and archaeal isolates by mass spectrometry.</title>
        <authorList>
            <person name="Sekiguchi Y."/>
            <person name="Tourlousse D.M."/>
        </authorList>
    </citation>
    <scope>NUCLEOTIDE SEQUENCE</scope>
    <source>
        <strain evidence="7">301</strain>
    </source>
</reference>
<protein>
    <submittedName>
        <fullName evidence="8">Uncharacterized membrane protein YkvA (DUF1232 family)</fullName>
    </submittedName>
</protein>
<organism evidence="7 9">
    <name type="scientific">Xanthobacter flavus</name>
    <dbReference type="NCBI Taxonomy" id="281"/>
    <lineage>
        <taxon>Bacteria</taxon>
        <taxon>Pseudomonadati</taxon>
        <taxon>Pseudomonadota</taxon>
        <taxon>Alphaproteobacteria</taxon>
        <taxon>Hyphomicrobiales</taxon>
        <taxon>Xanthobacteraceae</taxon>
        <taxon>Xanthobacter</taxon>
    </lineage>
</organism>
<evidence type="ECO:0000256" key="1">
    <source>
        <dbReference type="ARBA" id="ARBA00004127"/>
    </source>
</evidence>
<dbReference type="GO" id="GO:0012505">
    <property type="term" value="C:endomembrane system"/>
    <property type="evidence" value="ECO:0007669"/>
    <property type="project" value="UniProtKB-SubCell"/>
</dbReference>
<evidence type="ECO:0000256" key="4">
    <source>
        <dbReference type="ARBA" id="ARBA00023136"/>
    </source>
</evidence>
<dbReference type="InterPro" id="IPR010652">
    <property type="entry name" value="DUF1232"/>
</dbReference>